<reference evidence="3" key="1">
    <citation type="submission" date="2010-08" db="EMBL/GenBank/DDBJ databases">
        <authorList>
            <consortium name="Caenorhabditis japonica Sequencing Consortium"/>
            <person name="Wilson R.K."/>
        </authorList>
    </citation>
    <scope>NUCLEOTIDE SEQUENCE [LARGE SCALE GENOMIC DNA]</scope>
    <source>
        <strain evidence="3">DF5081</strain>
    </source>
</reference>
<reference evidence="2" key="2">
    <citation type="submission" date="2022-06" db="UniProtKB">
        <authorList>
            <consortium name="EnsemblMetazoa"/>
        </authorList>
    </citation>
    <scope>IDENTIFICATION</scope>
    <source>
        <strain evidence="2">DF5081</strain>
    </source>
</reference>
<protein>
    <submittedName>
        <fullName evidence="2">SER_THR_PHOSPHATASE domain-containing protein</fullName>
    </submittedName>
</protein>
<organism evidence="2 3">
    <name type="scientific">Caenorhabditis japonica</name>
    <dbReference type="NCBI Taxonomy" id="281687"/>
    <lineage>
        <taxon>Eukaryota</taxon>
        <taxon>Metazoa</taxon>
        <taxon>Ecdysozoa</taxon>
        <taxon>Nematoda</taxon>
        <taxon>Chromadorea</taxon>
        <taxon>Rhabditida</taxon>
        <taxon>Rhabditina</taxon>
        <taxon>Rhabditomorpha</taxon>
        <taxon>Rhabditoidea</taxon>
        <taxon>Rhabditidae</taxon>
        <taxon>Peloderinae</taxon>
        <taxon>Caenorhabditis</taxon>
    </lineage>
</organism>
<dbReference type="Gene3D" id="3.60.21.10">
    <property type="match status" value="1"/>
</dbReference>
<evidence type="ECO:0000313" key="2">
    <source>
        <dbReference type="EnsemblMetazoa" id="CJA14177.1"/>
    </source>
</evidence>
<dbReference type="SUPFAM" id="SSF56300">
    <property type="entry name" value="Metallo-dependent phosphatases"/>
    <property type="match status" value="1"/>
</dbReference>
<dbReference type="PANTHER" id="PTHR11668:SF311">
    <property type="entry name" value="SERINE_THREONINE SPECIFIC PROTEIN PHOSPHATASES DOMAIN-CONTAINING PROTEIN"/>
    <property type="match status" value="1"/>
</dbReference>
<dbReference type="InterPro" id="IPR050341">
    <property type="entry name" value="PP1_catalytic_subunit"/>
</dbReference>
<dbReference type="Pfam" id="PF00149">
    <property type="entry name" value="Metallophos"/>
    <property type="match status" value="1"/>
</dbReference>
<accession>A0A8R1HZR0</accession>
<dbReference type="SMART" id="SM00156">
    <property type="entry name" value="PP2Ac"/>
    <property type="match status" value="1"/>
</dbReference>
<evidence type="ECO:0000259" key="1">
    <source>
        <dbReference type="SMART" id="SM00156"/>
    </source>
</evidence>
<dbReference type="EnsemblMetazoa" id="CJA14177.1">
    <property type="protein sequence ID" value="CJA14177.1"/>
    <property type="gene ID" value="WBGene00133381"/>
</dbReference>
<evidence type="ECO:0000313" key="3">
    <source>
        <dbReference type="Proteomes" id="UP000005237"/>
    </source>
</evidence>
<dbReference type="AlphaFoldDB" id="A0A8R1HZR0"/>
<dbReference type="InterPro" id="IPR004843">
    <property type="entry name" value="Calcineurin-like_PHP"/>
</dbReference>
<name>A0A8R1HZR0_CAEJA</name>
<dbReference type="GO" id="GO:0005634">
    <property type="term" value="C:nucleus"/>
    <property type="evidence" value="ECO:0007669"/>
    <property type="project" value="TreeGrafter"/>
</dbReference>
<dbReference type="Proteomes" id="UP000005237">
    <property type="component" value="Unassembled WGS sequence"/>
</dbReference>
<sequence>MGARLQLNEHKFQDDEDEFENHAMDASDRLEVVIKGKNGPGIGKDTLEMGATLLCQEHWGFHHGRHIYEKFLLAFSYMPLAALLGQKILCVHGGISPALTKLDDIQRIRRPISTIESLGLVSDLMWAEPHDYDSFHIVQSTPHYAEHQQRPNCHYFNEAAVDECLAKIECKMLIRGSSIIPYGYRRFANDKVISIFSSSGFWKNQNSGAVLKVAEDGKIAVISLLCMTESCKKGKDQETTVPPMKL</sequence>
<dbReference type="GO" id="GO:0005737">
    <property type="term" value="C:cytoplasm"/>
    <property type="evidence" value="ECO:0007669"/>
    <property type="project" value="TreeGrafter"/>
</dbReference>
<dbReference type="InterPro" id="IPR006186">
    <property type="entry name" value="Ser/Thr-sp_prot-phosphatase"/>
</dbReference>
<dbReference type="InterPro" id="IPR029052">
    <property type="entry name" value="Metallo-depent_PP-like"/>
</dbReference>
<feature type="domain" description="Serine/threonine specific protein phosphatases" evidence="1">
    <location>
        <begin position="7"/>
        <end position="228"/>
    </location>
</feature>
<keyword evidence="3" id="KW-1185">Reference proteome</keyword>
<dbReference type="PRINTS" id="PR00114">
    <property type="entry name" value="STPHPHTASE"/>
</dbReference>
<dbReference type="GO" id="GO:0004722">
    <property type="term" value="F:protein serine/threonine phosphatase activity"/>
    <property type="evidence" value="ECO:0007669"/>
    <property type="project" value="TreeGrafter"/>
</dbReference>
<dbReference type="CDD" id="cd00144">
    <property type="entry name" value="MPP_PPP_family"/>
    <property type="match status" value="1"/>
</dbReference>
<dbReference type="PANTHER" id="PTHR11668">
    <property type="entry name" value="SERINE/THREONINE PROTEIN PHOSPHATASE"/>
    <property type="match status" value="1"/>
</dbReference>
<proteinExistence type="predicted"/>